<dbReference type="InterPro" id="IPR040911">
    <property type="entry name" value="Exostosin_GT47"/>
</dbReference>
<evidence type="ECO:0000313" key="9">
    <source>
        <dbReference type="EMBL" id="GIL78588.1"/>
    </source>
</evidence>
<name>A0A8J4CH61_9CHLO</name>
<keyword evidence="3" id="KW-0333">Golgi apparatus</keyword>
<keyword evidence="4 5" id="KW-1015">Disulfide bond</keyword>
<evidence type="ECO:0000313" key="10">
    <source>
        <dbReference type="Proteomes" id="UP000747110"/>
    </source>
</evidence>
<feature type="signal peptide" evidence="7">
    <location>
        <begin position="1"/>
        <end position="25"/>
    </location>
</feature>
<evidence type="ECO:0000256" key="2">
    <source>
        <dbReference type="ARBA" id="ARBA00010271"/>
    </source>
</evidence>
<dbReference type="EMBL" id="BNCP01000013">
    <property type="protein sequence ID" value="GIL78588.1"/>
    <property type="molecule type" value="Genomic_DNA"/>
</dbReference>
<comment type="caution">
    <text evidence="9">The sequence shown here is derived from an EMBL/GenBank/DDBJ whole genome shotgun (WGS) entry which is preliminary data.</text>
</comment>
<dbReference type="InterPro" id="IPR013111">
    <property type="entry name" value="EGF_extracell"/>
</dbReference>
<feature type="chain" id="PRO_5035249372" description="EGF-like domain-containing protein" evidence="7">
    <location>
        <begin position="26"/>
        <end position="823"/>
    </location>
</feature>
<feature type="disulfide bond" evidence="5">
    <location>
        <begin position="147"/>
        <end position="156"/>
    </location>
</feature>
<evidence type="ECO:0000259" key="8">
    <source>
        <dbReference type="PROSITE" id="PS50026"/>
    </source>
</evidence>
<dbReference type="InterPro" id="IPR000742">
    <property type="entry name" value="EGF"/>
</dbReference>
<gene>
    <name evidence="9" type="ORF">Vretifemale_7998</name>
</gene>
<comment type="caution">
    <text evidence="5">Lacks conserved residue(s) required for the propagation of feature annotation.</text>
</comment>
<dbReference type="PANTHER" id="PTHR11062:SF376">
    <property type="entry name" value="EXOSTOSIN FAMILY PROTEIN"/>
    <property type="match status" value="1"/>
</dbReference>
<dbReference type="AlphaFoldDB" id="A0A8J4CH61"/>
<dbReference type="PROSITE" id="PS00022">
    <property type="entry name" value="EGF_1"/>
    <property type="match status" value="2"/>
</dbReference>
<sequence>MSFQLSQRWFHQIIILQMLVAWAQGSKKDLFEELWGLGKSASKQSGRRVLSHDLTMDEIFNYWQKMYGRWPSATFEQYLAEYRQRVDGAGRSWGTPKTDEELLDIYYFLRNRTQVPHAPGWTPERDKCGPVCHLYGTCNQELGICGCPRGRKGPDCATPVRTSCQEYCLYDDECHRIIREWCINECNGRGTCVGGVCHCYPGYFGADCSLSIDYDGGQGGRGPGATVLLAGLGYTDNPRGPRIYMYEFPPEMNLWGQLWVDRPLNVILWERFMSLGLREVDPAKADYFFIPGCARRCNKWDEKFQFIIEHYGQYWNRNHGRDHIMTHPGDWGRCERSWTDTFDSFVANVTMLQHWGITVDRSTETHHALFNSCYIPNQDILIPPMCGDMYWQYENNVWHPYRRHSPILKTTLASLAGSICGWNSAEEPPCRKRYYSLGVRAALWQLRDTPGFQIAKRVPNIGQSMAESEFCFAPTGAGYGKRNVISVTLGCMPVIISDHVTQPYEPFLNWNEFGVWIPESDVKDTEVILRGLTPQQKAEKMEKLYCAARHLSFTTVYGGLFEGDTGEFDAVATLVHILRTRKRHPGVPDHKLMEVDPEFADLMACKHHNSTTAATDIDETPARPPTPPLPLAGITSKVQTTIDDEAYPQRTVTTAHWIKDANGKEAGQRDSSGGDMVAQASPPPRQLCLFNGDVVLYADHEVPEPSDITIKRDMRPGQCMPRNGNRPSGFPPGGSIMCPPTGPITKQKYRLPRELVHTTHHCVNHPPLLTGLRVINGAAARWSPGQPIIHTLPTLPTKDSVLLAANFNTSTQLPAGLLALRPV</sequence>
<reference evidence="9" key="1">
    <citation type="journal article" date="2021" name="Proc. Natl. Acad. Sci. U.S.A.">
        <title>Three genomes in the algal genus Volvox reveal the fate of a haploid sex-determining region after a transition to homothallism.</title>
        <authorList>
            <person name="Yamamoto K."/>
            <person name="Hamaji T."/>
            <person name="Kawai-Toyooka H."/>
            <person name="Matsuzaki R."/>
            <person name="Takahashi F."/>
            <person name="Nishimura Y."/>
            <person name="Kawachi M."/>
            <person name="Noguchi H."/>
            <person name="Minakuchi Y."/>
            <person name="Umen J.G."/>
            <person name="Toyoda A."/>
            <person name="Nozaki H."/>
        </authorList>
    </citation>
    <scope>NUCLEOTIDE SEQUENCE</scope>
    <source>
        <strain evidence="9">NIES-3786</strain>
    </source>
</reference>
<evidence type="ECO:0000256" key="6">
    <source>
        <dbReference type="SAM" id="MobiDB-lite"/>
    </source>
</evidence>
<dbReference type="PANTHER" id="PTHR11062">
    <property type="entry name" value="EXOSTOSIN HEPARAN SULFATE GLYCOSYLTRANSFERASE -RELATED"/>
    <property type="match status" value="1"/>
</dbReference>
<keyword evidence="7" id="KW-0732">Signal</keyword>
<dbReference type="OrthoDB" id="522284at2759"/>
<organism evidence="9 10">
    <name type="scientific">Volvox reticuliferus</name>
    <dbReference type="NCBI Taxonomy" id="1737510"/>
    <lineage>
        <taxon>Eukaryota</taxon>
        <taxon>Viridiplantae</taxon>
        <taxon>Chlorophyta</taxon>
        <taxon>core chlorophytes</taxon>
        <taxon>Chlorophyceae</taxon>
        <taxon>CS clade</taxon>
        <taxon>Chlamydomonadales</taxon>
        <taxon>Volvocaceae</taxon>
        <taxon>Volvox</taxon>
    </lineage>
</organism>
<feature type="domain" description="EGF-like" evidence="8">
    <location>
        <begin position="124"/>
        <end position="157"/>
    </location>
</feature>
<comment type="subcellular location">
    <subcellularLocation>
        <location evidence="1">Golgi apparatus membrane</location>
        <topology evidence="1">Single-pass type II membrane protein</topology>
    </subcellularLocation>
</comment>
<evidence type="ECO:0000256" key="1">
    <source>
        <dbReference type="ARBA" id="ARBA00004323"/>
    </source>
</evidence>
<dbReference type="Proteomes" id="UP000747110">
    <property type="component" value="Unassembled WGS sequence"/>
</dbReference>
<dbReference type="Gene3D" id="2.10.25.10">
    <property type="entry name" value="Laminin"/>
    <property type="match status" value="1"/>
</dbReference>
<evidence type="ECO:0000256" key="4">
    <source>
        <dbReference type="ARBA" id="ARBA00023157"/>
    </source>
</evidence>
<dbReference type="PROSITE" id="PS01186">
    <property type="entry name" value="EGF_2"/>
    <property type="match status" value="1"/>
</dbReference>
<comment type="similarity">
    <text evidence="2">Belongs to the glycosyltransferase 47 family.</text>
</comment>
<dbReference type="InterPro" id="IPR004263">
    <property type="entry name" value="Exostosin"/>
</dbReference>
<dbReference type="Pfam" id="PF07974">
    <property type="entry name" value="EGF_2"/>
    <property type="match status" value="1"/>
</dbReference>
<accession>A0A8J4CH61</accession>
<dbReference type="GO" id="GO:0000139">
    <property type="term" value="C:Golgi membrane"/>
    <property type="evidence" value="ECO:0007669"/>
    <property type="project" value="UniProtKB-SubCell"/>
</dbReference>
<feature type="disulfide bond" evidence="5">
    <location>
        <begin position="128"/>
        <end position="138"/>
    </location>
</feature>
<dbReference type="Pfam" id="PF03016">
    <property type="entry name" value="Exostosin_GT47"/>
    <property type="match status" value="1"/>
</dbReference>
<evidence type="ECO:0000256" key="5">
    <source>
        <dbReference type="PROSITE-ProRule" id="PRU00076"/>
    </source>
</evidence>
<feature type="region of interest" description="Disordered" evidence="6">
    <location>
        <begin position="612"/>
        <end position="633"/>
    </location>
</feature>
<protein>
    <recommendedName>
        <fullName evidence="8">EGF-like domain-containing protein</fullName>
    </recommendedName>
</protein>
<proteinExistence type="inferred from homology"/>
<evidence type="ECO:0000256" key="3">
    <source>
        <dbReference type="ARBA" id="ARBA00023034"/>
    </source>
</evidence>
<keyword evidence="10" id="KW-1185">Reference proteome</keyword>
<keyword evidence="5" id="KW-0245">EGF-like domain</keyword>
<dbReference type="PROSITE" id="PS50026">
    <property type="entry name" value="EGF_3"/>
    <property type="match status" value="1"/>
</dbReference>
<evidence type="ECO:0000256" key="7">
    <source>
        <dbReference type="SAM" id="SignalP"/>
    </source>
</evidence>
<dbReference type="GO" id="GO:0016757">
    <property type="term" value="F:glycosyltransferase activity"/>
    <property type="evidence" value="ECO:0007669"/>
    <property type="project" value="InterPro"/>
</dbReference>